<dbReference type="PANTHER" id="PTHR32385">
    <property type="entry name" value="MANNOSYL PHOSPHORYLINOSITOL CERAMIDE SYNTHASE"/>
    <property type="match status" value="1"/>
</dbReference>
<feature type="transmembrane region" description="Helical" evidence="2">
    <location>
        <begin position="243"/>
        <end position="259"/>
    </location>
</feature>
<keyword evidence="1" id="KW-0808">Transferase</keyword>
<evidence type="ECO:0000313" key="3">
    <source>
        <dbReference type="EMBL" id="KAK2145661.1"/>
    </source>
</evidence>
<feature type="transmembrane region" description="Helical" evidence="2">
    <location>
        <begin position="33"/>
        <end position="54"/>
    </location>
</feature>
<evidence type="ECO:0000256" key="1">
    <source>
        <dbReference type="ARBA" id="ARBA00022679"/>
    </source>
</evidence>
<sequence>MHDMTLTRRSIQISYRLRKGYTTGGWIREPSTWLLRTVGVLAVVFVVSVSVWYLRNIIRAKVKVHIGNPKVLPAEPFDQSSPKRRALSDLKKVKSATAEDFPRLIHQLWKTTAIPEQFQDAVSSCRKLNPNWEYRLWTDESIDKFIASKYPLFYERFTSYKYPIQRVDVARYFILLHYGGVTIDIDLKCRVPLDDILRDKVSYDLVVPETDPAGVTVEFMAAKSRGQFLHQVAHDLNRTPPDYVLPYITIIFSTGPMYLTNKLVDYPKSDEIFVIPQKTYREEYFRNLHGGSWHRWDYVLIRIVYVLISPLSLVLITCFVCCFLIYRRKQNRSKHTTIV</sequence>
<dbReference type="AlphaFoldDB" id="A0AAD9MVS3"/>
<protein>
    <submittedName>
        <fullName evidence="3">Uncharacterized protein</fullName>
    </submittedName>
</protein>
<accession>A0AAD9MVS3</accession>
<dbReference type="InterPro" id="IPR029044">
    <property type="entry name" value="Nucleotide-diphossugar_trans"/>
</dbReference>
<feature type="transmembrane region" description="Helical" evidence="2">
    <location>
        <begin position="303"/>
        <end position="326"/>
    </location>
</feature>
<dbReference type="PANTHER" id="PTHR32385:SF15">
    <property type="entry name" value="INOSITOL PHOSPHOCERAMIDE MANNOSYLTRANSFERASE 1"/>
    <property type="match status" value="1"/>
</dbReference>
<dbReference type="EMBL" id="JAODUP010000666">
    <property type="protein sequence ID" value="KAK2145661.1"/>
    <property type="molecule type" value="Genomic_DNA"/>
</dbReference>
<gene>
    <name evidence="3" type="ORF">LSH36_666g01032</name>
</gene>
<keyword evidence="2" id="KW-1133">Transmembrane helix</keyword>
<comment type="caution">
    <text evidence="3">The sequence shown here is derived from an EMBL/GenBank/DDBJ whole genome shotgun (WGS) entry which is preliminary data.</text>
</comment>
<dbReference type="Pfam" id="PF04488">
    <property type="entry name" value="Gly_transf_sug"/>
    <property type="match status" value="1"/>
</dbReference>
<keyword evidence="4" id="KW-1185">Reference proteome</keyword>
<dbReference type="InterPro" id="IPR051706">
    <property type="entry name" value="Glycosyltransferase_domain"/>
</dbReference>
<dbReference type="InterPro" id="IPR007577">
    <property type="entry name" value="GlycoTrfase_DXD_sugar-bd_CS"/>
</dbReference>
<organism evidence="3 4">
    <name type="scientific">Paralvinella palmiformis</name>
    <dbReference type="NCBI Taxonomy" id="53620"/>
    <lineage>
        <taxon>Eukaryota</taxon>
        <taxon>Metazoa</taxon>
        <taxon>Spiralia</taxon>
        <taxon>Lophotrochozoa</taxon>
        <taxon>Annelida</taxon>
        <taxon>Polychaeta</taxon>
        <taxon>Sedentaria</taxon>
        <taxon>Canalipalpata</taxon>
        <taxon>Terebellida</taxon>
        <taxon>Terebelliformia</taxon>
        <taxon>Alvinellidae</taxon>
        <taxon>Paralvinella</taxon>
    </lineage>
</organism>
<dbReference type="Proteomes" id="UP001208570">
    <property type="component" value="Unassembled WGS sequence"/>
</dbReference>
<evidence type="ECO:0000256" key="2">
    <source>
        <dbReference type="SAM" id="Phobius"/>
    </source>
</evidence>
<dbReference type="GO" id="GO:0051999">
    <property type="term" value="P:mannosyl-inositol phosphorylceramide biosynthetic process"/>
    <property type="evidence" value="ECO:0007669"/>
    <property type="project" value="TreeGrafter"/>
</dbReference>
<dbReference type="SUPFAM" id="SSF53448">
    <property type="entry name" value="Nucleotide-diphospho-sugar transferases"/>
    <property type="match status" value="1"/>
</dbReference>
<keyword evidence="2" id="KW-0812">Transmembrane</keyword>
<proteinExistence type="predicted"/>
<dbReference type="GO" id="GO:0000030">
    <property type="term" value="F:mannosyltransferase activity"/>
    <property type="evidence" value="ECO:0007669"/>
    <property type="project" value="TreeGrafter"/>
</dbReference>
<keyword evidence="2" id="KW-0472">Membrane</keyword>
<dbReference type="GO" id="GO:0016020">
    <property type="term" value="C:membrane"/>
    <property type="evidence" value="ECO:0007669"/>
    <property type="project" value="GOC"/>
</dbReference>
<name>A0AAD9MVS3_9ANNE</name>
<dbReference type="Gene3D" id="3.90.550.20">
    <property type="match status" value="1"/>
</dbReference>
<evidence type="ECO:0000313" key="4">
    <source>
        <dbReference type="Proteomes" id="UP001208570"/>
    </source>
</evidence>
<reference evidence="3" key="1">
    <citation type="journal article" date="2023" name="Mol. Biol. Evol.">
        <title>Third-Generation Sequencing Reveals the Adaptive Role of the Epigenome in Three Deep-Sea Polychaetes.</title>
        <authorList>
            <person name="Perez M."/>
            <person name="Aroh O."/>
            <person name="Sun Y."/>
            <person name="Lan Y."/>
            <person name="Juniper S.K."/>
            <person name="Young C.R."/>
            <person name="Angers B."/>
            <person name="Qian P.Y."/>
        </authorList>
    </citation>
    <scope>NUCLEOTIDE SEQUENCE</scope>
    <source>
        <strain evidence="3">P08H-3</strain>
    </source>
</reference>